<dbReference type="InterPro" id="IPR029065">
    <property type="entry name" value="Enolase_C-like"/>
</dbReference>
<dbReference type="SFLD" id="SFLDS00001">
    <property type="entry name" value="Enolase"/>
    <property type="match status" value="1"/>
</dbReference>
<evidence type="ECO:0000256" key="3">
    <source>
        <dbReference type="ARBA" id="ARBA00022842"/>
    </source>
</evidence>
<dbReference type="Pfam" id="PF13378">
    <property type="entry name" value="MR_MLE_C"/>
    <property type="match status" value="1"/>
</dbReference>
<comment type="caution">
    <text evidence="5">The sequence shown here is derived from an EMBL/GenBank/DDBJ whole genome shotgun (WGS) entry which is preliminary data.</text>
</comment>
<protein>
    <submittedName>
        <fullName evidence="5">Racemase</fullName>
    </submittedName>
</protein>
<evidence type="ECO:0000256" key="1">
    <source>
        <dbReference type="ARBA" id="ARBA00001946"/>
    </source>
</evidence>
<keyword evidence="6" id="KW-1185">Reference proteome</keyword>
<name>A0A1S2P986_9ACTN</name>
<organism evidence="5 6">
    <name type="scientific">Streptomyces colonosanans</name>
    <dbReference type="NCBI Taxonomy" id="1428652"/>
    <lineage>
        <taxon>Bacteria</taxon>
        <taxon>Bacillati</taxon>
        <taxon>Actinomycetota</taxon>
        <taxon>Actinomycetes</taxon>
        <taxon>Kitasatosporales</taxon>
        <taxon>Streptomycetaceae</taxon>
        <taxon>Streptomyces</taxon>
    </lineage>
</organism>
<comment type="cofactor">
    <cofactor evidence="1">
        <name>Mg(2+)</name>
        <dbReference type="ChEBI" id="CHEBI:18420"/>
    </cofactor>
</comment>
<dbReference type="STRING" id="1428652.BIV24_17930"/>
<gene>
    <name evidence="5" type="ORF">BIV24_17930</name>
</gene>
<dbReference type="SMART" id="SM00922">
    <property type="entry name" value="MR_MLE"/>
    <property type="match status" value="1"/>
</dbReference>
<evidence type="ECO:0000259" key="4">
    <source>
        <dbReference type="SMART" id="SM00922"/>
    </source>
</evidence>
<dbReference type="PANTHER" id="PTHR13794">
    <property type="entry name" value="ENOLASE SUPERFAMILY, MANDELATE RACEMASE"/>
    <property type="match status" value="1"/>
</dbReference>
<dbReference type="InterPro" id="IPR036849">
    <property type="entry name" value="Enolase-like_C_sf"/>
</dbReference>
<evidence type="ECO:0000313" key="6">
    <source>
        <dbReference type="Proteomes" id="UP000179935"/>
    </source>
</evidence>
<proteinExistence type="predicted"/>
<evidence type="ECO:0000256" key="2">
    <source>
        <dbReference type="ARBA" id="ARBA00022723"/>
    </source>
</evidence>
<reference evidence="5 6" key="1">
    <citation type="submission" date="2016-10" db="EMBL/GenBank/DDBJ databases">
        <title>Genome sequence of Streptomyces sp. MUSC 93.</title>
        <authorList>
            <person name="Lee L.-H."/>
            <person name="Ser H.-L."/>
            <person name="Law J.W.-F."/>
        </authorList>
    </citation>
    <scope>NUCLEOTIDE SEQUENCE [LARGE SCALE GENOMIC DNA]</scope>
    <source>
        <strain evidence="5 6">MUSC 93</strain>
    </source>
</reference>
<keyword evidence="3" id="KW-0460">Magnesium</keyword>
<dbReference type="Gene3D" id="3.30.390.10">
    <property type="entry name" value="Enolase-like, N-terminal domain"/>
    <property type="match status" value="1"/>
</dbReference>
<dbReference type="InterPro" id="IPR029017">
    <property type="entry name" value="Enolase-like_N"/>
</dbReference>
<evidence type="ECO:0000313" key="5">
    <source>
        <dbReference type="EMBL" id="OIJ90429.1"/>
    </source>
</evidence>
<dbReference type="Gene3D" id="3.20.20.120">
    <property type="entry name" value="Enolase-like C-terminal domain"/>
    <property type="match status" value="1"/>
</dbReference>
<dbReference type="GO" id="GO:0016052">
    <property type="term" value="P:carbohydrate catabolic process"/>
    <property type="evidence" value="ECO:0007669"/>
    <property type="project" value="TreeGrafter"/>
</dbReference>
<dbReference type="Pfam" id="PF02746">
    <property type="entry name" value="MR_MLE_N"/>
    <property type="match status" value="1"/>
</dbReference>
<dbReference type="GO" id="GO:0016836">
    <property type="term" value="F:hydro-lyase activity"/>
    <property type="evidence" value="ECO:0007669"/>
    <property type="project" value="TreeGrafter"/>
</dbReference>
<dbReference type="SUPFAM" id="SSF54826">
    <property type="entry name" value="Enolase N-terminal domain-like"/>
    <property type="match status" value="1"/>
</dbReference>
<dbReference type="SUPFAM" id="SSF51604">
    <property type="entry name" value="Enolase C-terminal domain-like"/>
    <property type="match status" value="1"/>
</dbReference>
<dbReference type="PANTHER" id="PTHR13794:SF58">
    <property type="entry name" value="MITOCHONDRIAL ENOLASE SUPERFAMILY MEMBER 1"/>
    <property type="match status" value="1"/>
</dbReference>
<dbReference type="EMBL" id="MLYP01000045">
    <property type="protein sequence ID" value="OIJ90429.1"/>
    <property type="molecule type" value="Genomic_DNA"/>
</dbReference>
<sequence>MRITDVTVELVDLPAQPVFRWRRGLPGSEGAIVGGILRIHTDQGLCGEAHTRRGTILNDLVERRIRQDLLGRDPSHRELLWHRLWELDRIEEFPIYVLGLVDIALWDLAGKAAGLPVHQLLGTYREAIPAYASTATFSSIEEYLDVADQCLASGFAAIKLHAWGDAREDAELCRKLRDHVGDDVCLMYDGSAAFDLADALYLGEALSDAGYTWYEEPMREFSVTAYRRLAERVAVPLLVAETSDGAHMNTADFIASGAAGSVRTSALYKAGITGAMRVAHLAESFLLRAEVHGSGIVNAHLCMAIPNTTYYESFVLTNPVVRESSVGPDGQLRAPTAAGIGYDQDGWSGGVARD</sequence>
<dbReference type="Proteomes" id="UP000179935">
    <property type="component" value="Unassembled WGS sequence"/>
</dbReference>
<dbReference type="AlphaFoldDB" id="A0A1S2P986"/>
<accession>A0A1S2P986</accession>
<dbReference type="InterPro" id="IPR013341">
    <property type="entry name" value="Mandelate_racemase_N_dom"/>
</dbReference>
<keyword evidence="2" id="KW-0479">Metal-binding</keyword>
<dbReference type="OrthoDB" id="9796450at2"/>
<dbReference type="InterPro" id="IPR046945">
    <property type="entry name" value="RHMD-like"/>
</dbReference>
<dbReference type="GO" id="GO:0000287">
    <property type="term" value="F:magnesium ion binding"/>
    <property type="evidence" value="ECO:0007669"/>
    <property type="project" value="TreeGrafter"/>
</dbReference>
<dbReference type="RefSeq" id="WP_071367341.1">
    <property type="nucleotide sequence ID" value="NZ_MLYP01000045.1"/>
</dbReference>
<feature type="domain" description="Mandelate racemase/muconate lactonizing enzyme C-terminal" evidence="4">
    <location>
        <begin position="140"/>
        <end position="236"/>
    </location>
</feature>
<dbReference type="InterPro" id="IPR013342">
    <property type="entry name" value="Mandelate_racemase_C"/>
</dbReference>